<dbReference type="NCBIfam" id="NF008453">
    <property type="entry name" value="PRK11308.1"/>
    <property type="match status" value="2"/>
</dbReference>
<protein>
    <submittedName>
        <fullName evidence="6">Peptide/nickel transport system ATP-binding protein</fullName>
    </submittedName>
</protein>
<dbReference type="EMBL" id="LT629734">
    <property type="protein sequence ID" value="SDR65354.1"/>
    <property type="molecule type" value="Genomic_DNA"/>
</dbReference>
<feature type="domain" description="ABC transporter" evidence="5">
    <location>
        <begin position="285"/>
        <end position="531"/>
    </location>
</feature>
<dbReference type="CDD" id="cd03257">
    <property type="entry name" value="ABC_NikE_OppD_transporters"/>
    <property type="match status" value="2"/>
</dbReference>
<keyword evidence="2" id="KW-0813">Transport</keyword>
<organism evidence="6 7">
    <name type="scientific">Agrococcus carbonis</name>
    <dbReference type="NCBI Taxonomy" id="684552"/>
    <lineage>
        <taxon>Bacteria</taxon>
        <taxon>Bacillati</taxon>
        <taxon>Actinomycetota</taxon>
        <taxon>Actinomycetes</taxon>
        <taxon>Micrococcales</taxon>
        <taxon>Microbacteriaceae</taxon>
        <taxon>Agrococcus</taxon>
    </lineage>
</organism>
<dbReference type="Gene3D" id="3.40.50.300">
    <property type="entry name" value="P-loop containing nucleotide triphosphate hydrolases"/>
    <property type="match status" value="2"/>
</dbReference>
<name>A0A1H1KSS4_9MICO</name>
<feature type="domain" description="ABC transporter" evidence="5">
    <location>
        <begin position="5"/>
        <end position="259"/>
    </location>
</feature>
<keyword evidence="3" id="KW-0547">Nucleotide-binding</keyword>
<evidence type="ECO:0000256" key="1">
    <source>
        <dbReference type="ARBA" id="ARBA00005417"/>
    </source>
</evidence>
<evidence type="ECO:0000313" key="7">
    <source>
        <dbReference type="Proteomes" id="UP000199649"/>
    </source>
</evidence>
<keyword evidence="7" id="KW-1185">Reference proteome</keyword>
<dbReference type="Proteomes" id="UP000199649">
    <property type="component" value="Chromosome I"/>
</dbReference>
<evidence type="ECO:0000256" key="3">
    <source>
        <dbReference type="ARBA" id="ARBA00022741"/>
    </source>
</evidence>
<dbReference type="InterPro" id="IPR050319">
    <property type="entry name" value="ABC_transp_ATP-bind"/>
</dbReference>
<dbReference type="SMART" id="SM00382">
    <property type="entry name" value="AAA"/>
    <property type="match status" value="2"/>
</dbReference>
<dbReference type="GO" id="GO:0016887">
    <property type="term" value="F:ATP hydrolysis activity"/>
    <property type="evidence" value="ECO:0007669"/>
    <property type="project" value="InterPro"/>
</dbReference>
<reference evidence="7" key="1">
    <citation type="submission" date="2016-10" db="EMBL/GenBank/DDBJ databases">
        <authorList>
            <person name="Varghese N."/>
            <person name="Submissions S."/>
        </authorList>
    </citation>
    <scope>NUCLEOTIDE SEQUENCE [LARGE SCALE GENOMIC DNA]</scope>
    <source>
        <strain evidence="7">DSM 22965</strain>
    </source>
</reference>
<dbReference type="SUPFAM" id="SSF52540">
    <property type="entry name" value="P-loop containing nucleoside triphosphate hydrolases"/>
    <property type="match status" value="2"/>
</dbReference>
<dbReference type="InterPro" id="IPR013563">
    <property type="entry name" value="Oligopep_ABC_C"/>
</dbReference>
<keyword evidence="4 6" id="KW-0067">ATP-binding</keyword>
<comment type="similarity">
    <text evidence="1">Belongs to the ABC transporter superfamily.</text>
</comment>
<evidence type="ECO:0000313" key="6">
    <source>
        <dbReference type="EMBL" id="SDR65354.1"/>
    </source>
</evidence>
<proteinExistence type="inferred from homology"/>
<evidence type="ECO:0000256" key="4">
    <source>
        <dbReference type="ARBA" id="ARBA00022840"/>
    </source>
</evidence>
<dbReference type="OrthoDB" id="4008250at2"/>
<dbReference type="AlphaFoldDB" id="A0A1H1KSS4"/>
<dbReference type="RefSeq" id="WP_092664605.1">
    <property type="nucleotide sequence ID" value="NZ_LT629734.1"/>
</dbReference>
<dbReference type="InterPro" id="IPR017871">
    <property type="entry name" value="ABC_transporter-like_CS"/>
</dbReference>
<sequence>MSALLTIDDLAVSYHARGERRTAVHGVSLELQRGEVLALVGESGSGKTTIGQSIIGLLAGGGRVDRGSVQLQLSGGPVELTRLPGRALQQIRGARVALVPQDPGTSLNPVQTIGDSVAAPLRIHRWGTREAIRRRALDLLDRVGLDDPERRAKQYPHELSGGMRQRALIAAAVALEPDLIIADEPTSALDVTVQRRILDLLDSLRDELGSSVLLITHDLAVAAERADSLAVLRGGRLEEAGPARDVLEAPTSAYTAALLADAPALDDAPPRAPRPADALDDEPLVAIDGLVHEYGRGRDAFRAVDEVSLRIERGATHALVGESGSGKTTIGRALAGFHRPTSGSIGIGDLDVVAERGSRRLRHRVQLVSQNPFASLDPRRTIGQTVGEPLQNLPVAHGGERDRKRLAERVATALEQVALPAEVAERLPRELSGGQRQRVAIARALIIEPEVVVLDEAVSALDVTVQAQILALLERLQRDLGLTYLFITHDLAVVRRIADTATVLRGGRAVETGTAHQVLTDPQHDYTRALLDAVPAPDWLRDARRGLGRHASTGQLEVA</sequence>
<dbReference type="PANTHER" id="PTHR43776">
    <property type="entry name" value="TRANSPORT ATP-BINDING PROTEIN"/>
    <property type="match status" value="1"/>
</dbReference>
<evidence type="ECO:0000259" key="5">
    <source>
        <dbReference type="PROSITE" id="PS50893"/>
    </source>
</evidence>
<dbReference type="Pfam" id="PF08352">
    <property type="entry name" value="oligo_HPY"/>
    <property type="match status" value="1"/>
</dbReference>
<dbReference type="InterPro" id="IPR027417">
    <property type="entry name" value="P-loop_NTPase"/>
</dbReference>
<dbReference type="PROSITE" id="PS50893">
    <property type="entry name" value="ABC_TRANSPORTER_2"/>
    <property type="match status" value="2"/>
</dbReference>
<dbReference type="Pfam" id="PF00005">
    <property type="entry name" value="ABC_tran"/>
    <property type="match status" value="2"/>
</dbReference>
<evidence type="ECO:0000256" key="2">
    <source>
        <dbReference type="ARBA" id="ARBA00022448"/>
    </source>
</evidence>
<gene>
    <name evidence="6" type="ORF">SAMN04489719_0059</name>
</gene>
<dbReference type="InterPro" id="IPR003593">
    <property type="entry name" value="AAA+_ATPase"/>
</dbReference>
<dbReference type="PANTHER" id="PTHR43776:SF7">
    <property type="entry name" value="D,D-DIPEPTIDE TRANSPORT ATP-BINDING PROTEIN DDPF-RELATED"/>
    <property type="match status" value="1"/>
</dbReference>
<dbReference type="STRING" id="684552.SAMN04489719_0059"/>
<accession>A0A1H1KSS4</accession>
<dbReference type="GO" id="GO:0055085">
    <property type="term" value="P:transmembrane transport"/>
    <property type="evidence" value="ECO:0007669"/>
    <property type="project" value="UniProtKB-ARBA"/>
</dbReference>
<dbReference type="PROSITE" id="PS00211">
    <property type="entry name" value="ABC_TRANSPORTER_1"/>
    <property type="match status" value="2"/>
</dbReference>
<dbReference type="InterPro" id="IPR003439">
    <property type="entry name" value="ABC_transporter-like_ATP-bd"/>
</dbReference>
<dbReference type="GO" id="GO:0015833">
    <property type="term" value="P:peptide transport"/>
    <property type="evidence" value="ECO:0007669"/>
    <property type="project" value="InterPro"/>
</dbReference>
<dbReference type="GO" id="GO:0005524">
    <property type="term" value="F:ATP binding"/>
    <property type="evidence" value="ECO:0007669"/>
    <property type="project" value="UniProtKB-KW"/>
</dbReference>